<dbReference type="EMBL" id="CAJB01000387">
    <property type="protein sequence ID" value="CCH79727.1"/>
    <property type="molecule type" value="Genomic_DNA"/>
</dbReference>
<name>A0A077M3W5_9MICO</name>
<keyword evidence="1" id="KW-0812">Transmembrane</keyword>
<dbReference type="Proteomes" id="UP000035721">
    <property type="component" value="Unassembled WGS sequence"/>
</dbReference>
<reference evidence="2 3" key="1">
    <citation type="journal article" date="2013" name="ISME J.">
        <title>A metabolic model for members of the genus Tetrasphaera involved in enhanced biological phosphorus removal.</title>
        <authorList>
            <person name="Kristiansen R."/>
            <person name="Nguyen H.T.T."/>
            <person name="Saunders A.M."/>
            <person name="Nielsen J.L."/>
            <person name="Wimmer R."/>
            <person name="Le V.Q."/>
            <person name="McIlroy S.J."/>
            <person name="Petrovski S."/>
            <person name="Seviour R.J."/>
            <person name="Calteau A."/>
            <person name="Nielsen K.L."/>
            <person name="Nielsen P.H."/>
        </authorList>
    </citation>
    <scope>NUCLEOTIDE SEQUENCE [LARGE SCALE GENOMIC DNA]</scope>
    <source>
        <strain evidence="2 3">T1-X7</strain>
    </source>
</reference>
<evidence type="ECO:0000256" key="1">
    <source>
        <dbReference type="SAM" id="Phobius"/>
    </source>
</evidence>
<dbReference type="AlphaFoldDB" id="A0A077M3W5"/>
<dbReference type="STRING" id="1194083.BN12_550010"/>
<feature type="transmembrane region" description="Helical" evidence="1">
    <location>
        <begin position="182"/>
        <end position="204"/>
    </location>
</feature>
<evidence type="ECO:0000313" key="2">
    <source>
        <dbReference type="EMBL" id="CCH79727.1"/>
    </source>
</evidence>
<proteinExistence type="predicted"/>
<feature type="transmembrane region" description="Helical" evidence="1">
    <location>
        <begin position="141"/>
        <end position="162"/>
    </location>
</feature>
<accession>A0A077M3W5</accession>
<protein>
    <submittedName>
        <fullName evidence="2">Uncharacterized protein</fullName>
    </submittedName>
</protein>
<keyword evidence="1" id="KW-0472">Membrane</keyword>
<comment type="caution">
    <text evidence="2">The sequence shown here is derived from an EMBL/GenBank/DDBJ whole genome shotgun (WGS) entry which is preliminary data.</text>
</comment>
<gene>
    <name evidence="2" type="ORF">BN12_550010</name>
</gene>
<organism evidence="2 3">
    <name type="scientific">Nostocoides japonicum T1-X7</name>
    <dbReference type="NCBI Taxonomy" id="1194083"/>
    <lineage>
        <taxon>Bacteria</taxon>
        <taxon>Bacillati</taxon>
        <taxon>Actinomycetota</taxon>
        <taxon>Actinomycetes</taxon>
        <taxon>Micrococcales</taxon>
        <taxon>Intrasporangiaceae</taxon>
        <taxon>Nostocoides</taxon>
    </lineage>
</organism>
<keyword evidence="3" id="KW-1185">Reference proteome</keyword>
<sequence length="276" mass="28222">MLTGLAFFGVAVWVIETSDLRTAAAFPVWACLVLGTAVANCVVLHVGVAAGRRVGVVFTPWRVLGCAGLVVAVVGCSLAVGPVIGSSRDPRGTALVAASLAAAVPALTVLQAVGEGGWNDAKDVPGRLTAFLLVMRSTRRVLFASGSLVALTTLSLGAAVTVRQQALTGGRSVSELEVSGVVVIFGAIGSALVAAVYTPAYLTLRRVSEMLTQAMFPLPAKVEDPVDATQLLQALEQRARLATVLGIGPGMWLDLQSSIAILGPLISTACAVLLAP</sequence>
<feature type="transmembrane region" description="Helical" evidence="1">
    <location>
        <begin position="92"/>
        <end position="113"/>
    </location>
</feature>
<keyword evidence="1" id="KW-1133">Transmembrane helix</keyword>
<feature type="transmembrane region" description="Helical" evidence="1">
    <location>
        <begin position="27"/>
        <end position="49"/>
    </location>
</feature>
<feature type="transmembrane region" description="Helical" evidence="1">
    <location>
        <begin position="61"/>
        <end position="80"/>
    </location>
</feature>
<evidence type="ECO:0000313" key="3">
    <source>
        <dbReference type="Proteomes" id="UP000035721"/>
    </source>
</evidence>